<keyword evidence="4" id="KW-1185">Reference proteome</keyword>
<accession>A0A8S1MHH5</accession>
<dbReference type="GO" id="GO:0008270">
    <property type="term" value="F:zinc ion binding"/>
    <property type="evidence" value="ECO:0007669"/>
    <property type="project" value="UniProtKB-KW"/>
</dbReference>
<comment type="caution">
    <text evidence="3">The sequence shown here is derived from an EMBL/GenBank/DDBJ whole genome shotgun (WGS) entry which is preliminary data.</text>
</comment>
<dbReference type="AlphaFoldDB" id="A0A8S1MHH5"/>
<dbReference type="PROSITE" id="PS50089">
    <property type="entry name" value="ZF_RING_2"/>
    <property type="match status" value="1"/>
</dbReference>
<name>A0A8S1MHH5_PARPR</name>
<dbReference type="EMBL" id="CAJJDM010000060">
    <property type="protein sequence ID" value="CAD8077861.1"/>
    <property type="molecule type" value="Genomic_DNA"/>
</dbReference>
<feature type="domain" description="RING-type" evidence="2">
    <location>
        <begin position="92"/>
        <end position="131"/>
    </location>
</feature>
<evidence type="ECO:0000313" key="3">
    <source>
        <dbReference type="EMBL" id="CAD8077861.1"/>
    </source>
</evidence>
<organism evidence="3 4">
    <name type="scientific">Paramecium primaurelia</name>
    <dbReference type="NCBI Taxonomy" id="5886"/>
    <lineage>
        <taxon>Eukaryota</taxon>
        <taxon>Sar</taxon>
        <taxon>Alveolata</taxon>
        <taxon>Ciliophora</taxon>
        <taxon>Intramacronucleata</taxon>
        <taxon>Oligohymenophorea</taxon>
        <taxon>Peniculida</taxon>
        <taxon>Parameciidae</taxon>
        <taxon>Paramecium</taxon>
    </lineage>
</organism>
<sequence length="138" mass="16318">MDEGVFQIHLQMCEEQFKNQNLIEQECEQCGKIIIKFYINDHLDICEGNFWIQVKCPYCSLAFLKADLKNHISQCTTFQQQQIKEQQGVVNCTICLEDIEENKIQLNCSHFFHKDCINNWILKQNKCPVCKKRQNIIS</sequence>
<dbReference type="Proteomes" id="UP000688137">
    <property type="component" value="Unassembled WGS sequence"/>
</dbReference>
<gene>
    <name evidence="3" type="ORF">PPRIM_AZ9-3.1.T0590034</name>
</gene>
<dbReference type="Pfam" id="PF13639">
    <property type="entry name" value="zf-RING_2"/>
    <property type="match status" value="1"/>
</dbReference>
<dbReference type="PANTHER" id="PTHR22765:SF433">
    <property type="entry name" value="CHROMOSOME UNDETERMINED SCAFFOLD_9, WHOLE GENOME SHOTGUN SEQUENCE"/>
    <property type="match status" value="1"/>
</dbReference>
<keyword evidence="1" id="KW-0863">Zinc-finger</keyword>
<reference evidence="3" key="1">
    <citation type="submission" date="2021-01" db="EMBL/GenBank/DDBJ databases">
        <authorList>
            <consortium name="Genoscope - CEA"/>
            <person name="William W."/>
        </authorList>
    </citation>
    <scope>NUCLEOTIDE SEQUENCE</scope>
</reference>
<dbReference type="InterPro" id="IPR051826">
    <property type="entry name" value="E3_ubiquitin-ligase_domain"/>
</dbReference>
<protein>
    <recommendedName>
        <fullName evidence="2">RING-type domain-containing protein</fullName>
    </recommendedName>
</protein>
<evidence type="ECO:0000313" key="4">
    <source>
        <dbReference type="Proteomes" id="UP000688137"/>
    </source>
</evidence>
<dbReference type="SMART" id="SM00184">
    <property type="entry name" value="RING"/>
    <property type="match status" value="1"/>
</dbReference>
<evidence type="ECO:0000256" key="1">
    <source>
        <dbReference type="PROSITE-ProRule" id="PRU00175"/>
    </source>
</evidence>
<keyword evidence="1" id="KW-0479">Metal-binding</keyword>
<keyword evidence="1" id="KW-0862">Zinc</keyword>
<dbReference type="PANTHER" id="PTHR22765">
    <property type="entry name" value="RING FINGER AND PROTEASE ASSOCIATED DOMAIN-CONTAINING"/>
    <property type="match status" value="1"/>
</dbReference>
<proteinExistence type="predicted"/>
<dbReference type="InterPro" id="IPR001841">
    <property type="entry name" value="Znf_RING"/>
</dbReference>
<evidence type="ECO:0000259" key="2">
    <source>
        <dbReference type="PROSITE" id="PS50089"/>
    </source>
</evidence>